<dbReference type="InterPro" id="IPR055342">
    <property type="entry name" value="MreC_beta-barrel_core"/>
</dbReference>
<reference evidence="2 3" key="1">
    <citation type="journal article" date="2016" name="Environ. Microbiol.">
        <title>Genomic resolution of a cold subsurface aquifer community provides metabolic insights for novel microbes adapted to high CO concentrations.</title>
        <authorList>
            <person name="Probst A.J."/>
            <person name="Castelle C.J."/>
            <person name="Singh A."/>
            <person name="Brown C.T."/>
            <person name="Anantharaman K."/>
            <person name="Sharon I."/>
            <person name="Hug L.A."/>
            <person name="Burstein D."/>
            <person name="Emerson J.B."/>
            <person name="Thomas B.C."/>
            <person name="Banfield J.F."/>
        </authorList>
    </citation>
    <scope>NUCLEOTIDE SEQUENCE [LARGE SCALE GENOMIC DNA]</scope>
    <source>
        <strain evidence="2">CG1_02_43_90</strain>
    </source>
</reference>
<dbReference type="Gene3D" id="2.40.10.340">
    <property type="entry name" value="Rod shape-determining protein MreC, domain 1"/>
    <property type="match status" value="1"/>
</dbReference>
<organism evidence="2 3">
    <name type="scientific">Candidatus Nomurabacteria bacterium CG1_02_43_90</name>
    <dbReference type="NCBI Taxonomy" id="1805281"/>
    <lineage>
        <taxon>Bacteria</taxon>
        <taxon>Candidatus Nomuraibacteriota</taxon>
    </lineage>
</organism>
<name>A0A1J4V0N0_9BACT</name>
<gene>
    <name evidence="2" type="ORF">AUJ77_02700</name>
</gene>
<dbReference type="GO" id="GO:0008360">
    <property type="term" value="P:regulation of cell shape"/>
    <property type="evidence" value="ECO:0007669"/>
    <property type="project" value="InterPro"/>
</dbReference>
<dbReference type="Pfam" id="PF04085">
    <property type="entry name" value="MreC"/>
    <property type="match status" value="1"/>
</dbReference>
<evidence type="ECO:0000259" key="1">
    <source>
        <dbReference type="Pfam" id="PF04085"/>
    </source>
</evidence>
<accession>A0A1J4V0N0</accession>
<dbReference type="EMBL" id="MNVN01000015">
    <property type="protein sequence ID" value="OIO30692.1"/>
    <property type="molecule type" value="Genomic_DNA"/>
</dbReference>
<evidence type="ECO:0000313" key="2">
    <source>
        <dbReference type="EMBL" id="OIO30692.1"/>
    </source>
</evidence>
<dbReference type="PANTHER" id="PTHR34138:SF1">
    <property type="entry name" value="CELL SHAPE-DETERMINING PROTEIN MREC"/>
    <property type="match status" value="1"/>
</dbReference>
<comment type="caution">
    <text evidence="2">The sequence shown here is derived from an EMBL/GenBank/DDBJ whole genome shotgun (WGS) entry which is preliminary data.</text>
</comment>
<sequence length="264" mass="28804">MKMMRLRDNSLLRGKNLALIIFVAISIFALSYNPVRTALSQVLYIVAPSIWKTRAVALESGDTFLTNFKIKRSLVYENIILREEVARMQVQVLDRNLLSEKVLKLEDALGRAGSDNRVSAEVLSSPRWSPYDILGIDAGSDHGIALGDLVVYANAGVIGVVAEVYPTSAKVKLYSSPGEENIVFIGPKSTPSSAHGRGMGNFEAKLPKGSVVEKGDIVVLPKGNLILGTVGLVEEEPALPFVNVFFRTPFNIADIHEVEVIIKK</sequence>
<proteinExistence type="predicted"/>
<dbReference type="Proteomes" id="UP000181992">
    <property type="component" value="Unassembled WGS sequence"/>
</dbReference>
<dbReference type="InterPro" id="IPR007221">
    <property type="entry name" value="MreC"/>
</dbReference>
<dbReference type="PANTHER" id="PTHR34138">
    <property type="entry name" value="CELL SHAPE-DETERMINING PROTEIN MREC"/>
    <property type="match status" value="1"/>
</dbReference>
<evidence type="ECO:0000313" key="3">
    <source>
        <dbReference type="Proteomes" id="UP000181992"/>
    </source>
</evidence>
<dbReference type="GO" id="GO:0005886">
    <property type="term" value="C:plasma membrane"/>
    <property type="evidence" value="ECO:0007669"/>
    <property type="project" value="TreeGrafter"/>
</dbReference>
<dbReference type="InterPro" id="IPR042177">
    <property type="entry name" value="Cell/Rod_1"/>
</dbReference>
<protein>
    <recommendedName>
        <fullName evidence="1">Rod shape-determining protein MreC beta-barrel core domain-containing protein</fullName>
    </recommendedName>
</protein>
<dbReference type="AlphaFoldDB" id="A0A1J4V0N0"/>
<feature type="domain" description="Rod shape-determining protein MreC beta-barrel core" evidence="1">
    <location>
        <begin position="132"/>
        <end position="261"/>
    </location>
</feature>
<dbReference type="STRING" id="1805281.AUJ77_02700"/>